<organism evidence="1 2">
    <name type="scientific">Ilyodon furcidens</name>
    <name type="common">goldbreast splitfin</name>
    <dbReference type="NCBI Taxonomy" id="33524"/>
    <lineage>
        <taxon>Eukaryota</taxon>
        <taxon>Metazoa</taxon>
        <taxon>Chordata</taxon>
        <taxon>Craniata</taxon>
        <taxon>Vertebrata</taxon>
        <taxon>Euteleostomi</taxon>
        <taxon>Actinopterygii</taxon>
        <taxon>Neopterygii</taxon>
        <taxon>Teleostei</taxon>
        <taxon>Neoteleostei</taxon>
        <taxon>Acanthomorphata</taxon>
        <taxon>Ovalentaria</taxon>
        <taxon>Atherinomorphae</taxon>
        <taxon>Cyprinodontiformes</taxon>
        <taxon>Goodeidae</taxon>
        <taxon>Ilyodon</taxon>
    </lineage>
</organism>
<evidence type="ECO:0000313" key="1">
    <source>
        <dbReference type="EMBL" id="MEQ2223918.1"/>
    </source>
</evidence>
<gene>
    <name evidence="1" type="ORF">ILYODFUR_002115</name>
</gene>
<protein>
    <submittedName>
        <fullName evidence="1">Uncharacterized protein</fullName>
    </submittedName>
</protein>
<evidence type="ECO:0000313" key="2">
    <source>
        <dbReference type="Proteomes" id="UP001482620"/>
    </source>
</evidence>
<dbReference type="EMBL" id="JAHRIQ010011682">
    <property type="protein sequence ID" value="MEQ2223918.1"/>
    <property type="molecule type" value="Genomic_DNA"/>
</dbReference>
<keyword evidence="2" id="KW-1185">Reference proteome</keyword>
<sequence>MLSGKWLDESGISNSFFLFITIISLSRTQTEQERCHLTPHMQQTLSGNDEAAEQILSGPQLNFWTCRLTSPPLTSAHTHTDNTALHYHLNTHLTGMHMCIM</sequence>
<name>A0ABV0SW58_9TELE</name>
<comment type="caution">
    <text evidence="1">The sequence shown here is derived from an EMBL/GenBank/DDBJ whole genome shotgun (WGS) entry which is preliminary data.</text>
</comment>
<proteinExistence type="predicted"/>
<dbReference type="Proteomes" id="UP001482620">
    <property type="component" value="Unassembled WGS sequence"/>
</dbReference>
<accession>A0ABV0SW58</accession>
<reference evidence="1 2" key="1">
    <citation type="submission" date="2021-06" db="EMBL/GenBank/DDBJ databases">
        <authorList>
            <person name="Palmer J.M."/>
        </authorList>
    </citation>
    <scope>NUCLEOTIDE SEQUENCE [LARGE SCALE GENOMIC DNA]</scope>
    <source>
        <strain evidence="2">if_2019</strain>
        <tissue evidence="1">Muscle</tissue>
    </source>
</reference>